<evidence type="ECO:0000256" key="1">
    <source>
        <dbReference type="SAM" id="MobiDB-lite"/>
    </source>
</evidence>
<evidence type="ECO:0000313" key="2">
    <source>
        <dbReference type="EMBL" id="CQR48828.1"/>
    </source>
</evidence>
<feature type="region of interest" description="Disordered" evidence="1">
    <location>
        <begin position="19"/>
        <end position="59"/>
    </location>
</feature>
<protein>
    <recommendedName>
        <fullName evidence="4">Twin-arginine translocation signal domain-containing protein</fullName>
    </recommendedName>
</protein>
<evidence type="ECO:0008006" key="4">
    <source>
        <dbReference type="Google" id="ProtNLM"/>
    </source>
</evidence>
<dbReference type="OrthoDB" id="293734at2157"/>
<gene>
    <name evidence="2" type="ORF">BN996_00277</name>
</gene>
<dbReference type="InterPro" id="IPR019546">
    <property type="entry name" value="TAT_signal_bac_arc"/>
</dbReference>
<dbReference type="NCBIfam" id="TIGR01409">
    <property type="entry name" value="TAT_signal_seq"/>
    <property type="match status" value="1"/>
</dbReference>
<reference evidence="3" key="1">
    <citation type="submission" date="2015-03" db="EMBL/GenBank/DDBJ databases">
        <authorList>
            <person name="Urmite Genomes"/>
        </authorList>
    </citation>
    <scope>NUCLEOTIDE SEQUENCE [LARGE SCALE GENOMIC DNA]</scope>
    <source>
        <strain evidence="3">Arc-Hr</strain>
    </source>
</reference>
<keyword evidence="3" id="KW-1185">Reference proteome</keyword>
<dbReference type="EMBL" id="CSTE01000001">
    <property type="protein sequence ID" value="CQR48828.1"/>
    <property type="molecule type" value="Genomic_DNA"/>
</dbReference>
<name>A0A0D6JMM2_9EURY</name>
<proteinExistence type="predicted"/>
<dbReference type="PROSITE" id="PS51257">
    <property type="entry name" value="PROKAR_LIPOPROTEIN"/>
    <property type="match status" value="1"/>
</dbReference>
<dbReference type="RefSeq" id="WP_089776842.1">
    <property type="nucleotide sequence ID" value="NZ_CABLRR010000001.1"/>
</dbReference>
<dbReference type="Proteomes" id="UP000198902">
    <property type="component" value="Unassembled WGS sequence"/>
</dbReference>
<organism evidence="2 3">
    <name type="scientific">Haloferax massiliensis</name>
    <dbReference type="NCBI Taxonomy" id="1476858"/>
    <lineage>
        <taxon>Archaea</taxon>
        <taxon>Methanobacteriati</taxon>
        <taxon>Methanobacteriota</taxon>
        <taxon>Stenosarchaea group</taxon>
        <taxon>Halobacteria</taxon>
        <taxon>Halobacteriales</taxon>
        <taxon>Haloferacaceae</taxon>
        <taxon>Haloferax</taxon>
    </lineage>
</organism>
<feature type="region of interest" description="Disordered" evidence="1">
    <location>
        <begin position="147"/>
        <end position="211"/>
    </location>
</feature>
<feature type="compositionally biased region" description="Low complexity" evidence="1">
    <location>
        <begin position="148"/>
        <end position="211"/>
    </location>
</feature>
<sequence length="211" mass="21844">MERRTFLKSVAATGALLTTAGCMGGGSESQPTAGNETGNGTGGETTTEAEPAEVPDPELTFRTNSGVLRVVHMGGEKITADETSEVYVAVDDERATTWVDDSEETEDFPVSVGNFQKIESAETGSTVEVVWVGTEGAEEVLATHEVAAEGTATTTTANETTTNETTTNGTTTTTSTNETAMNETATTTTATNETVTTSDETTTSSGNETSN</sequence>
<accession>A0A0D6JMM2</accession>
<evidence type="ECO:0000313" key="3">
    <source>
        <dbReference type="Proteomes" id="UP000198902"/>
    </source>
</evidence>
<dbReference type="AlphaFoldDB" id="A0A0D6JMM2"/>